<dbReference type="PANTHER" id="PTHR37273">
    <property type="entry name" value="CHROMOSOME 8, WHOLE GENOME SHOTGUN SEQUENCE"/>
    <property type="match status" value="1"/>
</dbReference>
<dbReference type="VEuPathDB" id="FungiDB:LELG_03142"/>
<dbReference type="InParanoid" id="A5E0K5"/>
<dbReference type="Pfam" id="PF13883">
    <property type="entry name" value="CREG_beta-barrel"/>
    <property type="match status" value="1"/>
</dbReference>
<dbReference type="GeneID" id="5232879"/>
<feature type="chain" id="PRO_5002681652" description="CREG-like beta-barrel domain-containing protein" evidence="1">
    <location>
        <begin position="18"/>
        <end position="252"/>
    </location>
</feature>
<dbReference type="EMBL" id="CH981527">
    <property type="protein sequence ID" value="EDK44963.1"/>
    <property type="molecule type" value="Genomic_DNA"/>
</dbReference>
<dbReference type="eggNOG" id="ENOG502RDU8">
    <property type="taxonomic scope" value="Eukaryota"/>
</dbReference>
<proteinExistence type="predicted"/>
<accession>A5E0K5</accession>
<gene>
    <name evidence="3" type="ORF">LELG_03142</name>
</gene>
<dbReference type="InterPro" id="IPR012349">
    <property type="entry name" value="Split_barrel_FMN-bd"/>
</dbReference>
<evidence type="ECO:0000313" key="4">
    <source>
        <dbReference type="Proteomes" id="UP000001996"/>
    </source>
</evidence>
<dbReference type="HOGENOM" id="CLU_056802_3_0_1"/>
<name>A5E0K5_LODEL</name>
<feature type="signal peptide" evidence="1">
    <location>
        <begin position="1"/>
        <end position="17"/>
    </location>
</feature>
<evidence type="ECO:0000259" key="2">
    <source>
        <dbReference type="Pfam" id="PF13883"/>
    </source>
</evidence>
<keyword evidence="4" id="KW-1185">Reference proteome</keyword>
<feature type="domain" description="CREG-like beta-barrel" evidence="2">
    <location>
        <begin position="52"/>
        <end position="239"/>
    </location>
</feature>
<protein>
    <recommendedName>
        <fullName evidence="2">CREG-like beta-barrel domain-containing protein</fullName>
    </recommendedName>
</protein>
<evidence type="ECO:0000256" key="1">
    <source>
        <dbReference type="SAM" id="SignalP"/>
    </source>
</evidence>
<keyword evidence="1" id="KW-0732">Signal</keyword>
<sequence>MTWLNWGLYFTIGLALASYAPHIGNEQGNIHGNDKISIFGPSQSLFHVEDGPSKEEGASVARTLVHRESLFSVNTIHTFKSSHDESEVSVPVSSMEYFADCDGDGDPYWLVIDVGSPNQDIIRGSPYSFSIRDGDHPSWDDVAENYPGKREGSNAGSPRIQLFGKLEFVGFYNPFDPRKLALEKCFLERHPDASLWLPGNVVSPHKSHWTKLRVESVHIIGGFGDVAYIGTIDAKSYHEAEIIEPPAEEESN</sequence>
<dbReference type="OMA" id="HEDARMW"/>
<dbReference type="SUPFAM" id="SSF50475">
    <property type="entry name" value="FMN-binding split barrel"/>
    <property type="match status" value="1"/>
</dbReference>
<dbReference type="AlphaFoldDB" id="A5E0K5"/>
<dbReference type="Gene3D" id="2.30.110.10">
    <property type="entry name" value="Electron Transport, Fmn-binding Protein, Chain A"/>
    <property type="match status" value="1"/>
</dbReference>
<reference evidence="3 4" key="1">
    <citation type="journal article" date="2009" name="Nature">
        <title>Evolution of pathogenicity and sexual reproduction in eight Candida genomes.</title>
        <authorList>
            <person name="Butler G."/>
            <person name="Rasmussen M.D."/>
            <person name="Lin M.F."/>
            <person name="Santos M.A."/>
            <person name="Sakthikumar S."/>
            <person name="Munro C.A."/>
            <person name="Rheinbay E."/>
            <person name="Grabherr M."/>
            <person name="Forche A."/>
            <person name="Reedy J.L."/>
            <person name="Agrafioti I."/>
            <person name="Arnaud M.B."/>
            <person name="Bates S."/>
            <person name="Brown A.J."/>
            <person name="Brunke S."/>
            <person name="Costanzo M.C."/>
            <person name="Fitzpatrick D.A."/>
            <person name="de Groot P.W."/>
            <person name="Harris D."/>
            <person name="Hoyer L.L."/>
            <person name="Hube B."/>
            <person name="Klis F.M."/>
            <person name="Kodira C."/>
            <person name="Lennard N."/>
            <person name="Logue M.E."/>
            <person name="Martin R."/>
            <person name="Neiman A.M."/>
            <person name="Nikolaou E."/>
            <person name="Quail M.A."/>
            <person name="Quinn J."/>
            <person name="Santos M.C."/>
            <person name="Schmitzberger F.F."/>
            <person name="Sherlock G."/>
            <person name="Shah P."/>
            <person name="Silverstein K.A."/>
            <person name="Skrzypek M.S."/>
            <person name="Soll D."/>
            <person name="Staggs R."/>
            <person name="Stansfield I."/>
            <person name="Stumpf M.P."/>
            <person name="Sudbery P.E."/>
            <person name="Srikantha T."/>
            <person name="Zeng Q."/>
            <person name="Berman J."/>
            <person name="Berriman M."/>
            <person name="Heitman J."/>
            <person name="Gow N.A."/>
            <person name="Lorenz M.C."/>
            <person name="Birren B.W."/>
            <person name="Kellis M."/>
            <person name="Cuomo C.A."/>
        </authorList>
    </citation>
    <scope>NUCLEOTIDE SEQUENCE [LARGE SCALE GENOMIC DNA]</scope>
    <source>
        <strain evidence="4">ATCC 11503 / BCRC 21390 / CBS 2605 / JCM 1781 / NBRC 1676 / NRRL YB-4239</strain>
    </source>
</reference>
<dbReference type="KEGG" id="lel:PVL30_002635"/>
<dbReference type="STRING" id="379508.A5E0K5"/>
<organism evidence="3 4">
    <name type="scientific">Lodderomyces elongisporus (strain ATCC 11503 / CBS 2605 / JCM 1781 / NBRC 1676 / NRRL YB-4239)</name>
    <name type="common">Yeast</name>
    <name type="synonym">Saccharomyces elongisporus</name>
    <dbReference type="NCBI Taxonomy" id="379508"/>
    <lineage>
        <taxon>Eukaryota</taxon>
        <taxon>Fungi</taxon>
        <taxon>Dikarya</taxon>
        <taxon>Ascomycota</taxon>
        <taxon>Saccharomycotina</taxon>
        <taxon>Pichiomycetes</taxon>
        <taxon>Debaryomycetaceae</taxon>
        <taxon>Candida/Lodderomyces clade</taxon>
        <taxon>Lodderomyces</taxon>
    </lineage>
</organism>
<dbReference type="InterPro" id="IPR055343">
    <property type="entry name" value="CREG_beta-barrel"/>
</dbReference>
<evidence type="ECO:0000313" key="3">
    <source>
        <dbReference type="EMBL" id="EDK44963.1"/>
    </source>
</evidence>
<dbReference type="OrthoDB" id="2138282at2759"/>
<dbReference type="Proteomes" id="UP000001996">
    <property type="component" value="Unassembled WGS sequence"/>
</dbReference>
<dbReference type="PANTHER" id="PTHR37273:SF1">
    <property type="entry name" value="ADL397C-AP"/>
    <property type="match status" value="1"/>
</dbReference>